<feature type="transmembrane region" description="Helical" evidence="1">
    <location>
        <begin position="50"/>
        <end position="68"/>
    </location>
</feature>
<keyword evidence="1" id="KW-0472">Membrane</keyword>
<keyword evidence="3" id="KW-1185">Reference proteome</keyword>
<evidence type="ECO:0000256" key="1">
    <source>
        <dbReference type="SAM" id="Phobius"/>
    </source>
</evidence>
<organism evidence="2 3">
    <name type="scientific">Kutzneria albida DSM 43870</name>
    <dbReference type="NCBI Taxonomy" id="1449976"/>
    <lineage>
        <taxon>Bacteria</taxon>
        <taxon>Bacillati</taxon>
        <taxon>Actinomycetota</taxon>
        <taxon>Actinomycetes</taxon>
        <taxon>Pseudonocardiales</taxon>
        <taxon>Pseudonocardiaceae</taxon>
        <taxon>Kutzneria</taxon>
    </lineage>
</organism>
<keyword evidence="1" id="KW-0812">Transmembrane</keyword>
<sequence length="136" mass="14361">MPTETAAPGPVRLAGALVALQGLTALVYALFALVRGIFGLAYAGLAYGDAVAFLIIAVAFGAPGLLLLRGRRGARNAAVFVQLLVLGGVWYNFSPAEWVTLDLLISAWCVAVLVLLFLTPSRHWYAPPQEDEPPAA</sequence>
<dbReference type="KEGG" id="kal:KALB_7864"/>
<dbReference type="HOGENOM" id="CLU_124994_1_0_11"/>
<name>W5WL04_9PSEU</name>
<evidence type="ECO:0000313" key="3">
    <source>
        <dbReference type="Proteomes" id="UP000019225"/>
    </source>
</evidence>
<gene>
    <name evidence="2" type="ORF">KALB_7864</name>
</gene>
<feature type="transmembrane region" description="Helical" evidence="1">
    <location>
        <begin position="99"/>
        <end position="118"/>
    </location>
</feature>
<keyword evidence="1" id="KW-1133">Transmembrane helix</keyword>
<protein>
    <recommendedName>
        <fullName evidence="4">Integral membrane protein</fullName>
    </recommendedName>
</protein>
<feature type="transmembrane region" description="Helical" evidence="1">
    <location>
        <begin position="12"/>
        <end position="38"/>
    </location>
</feature>
<evidence type="ECO:0000313" key="2">
    <source>
        <dbReference type="EMBL" id="AHI01222.1"/>
    </source>
</evidence>
<feature type="transmembrane region" description="Helical" evidence="1">
    <location>
        <begin position="75"/>
        <end position="93"/>
    </location>
</feature>
<accession>W5WL04</accession>
<dbReference type="EMBL" id="CP007155">
    <property type="protein sequence ID" value="AHI01222.1"/>
    <property type="molecule type" value="Genomic_DNA"/>
</dbReference>
<reference evidence="2 3" key="1">
    <citation type="journal article" date="2014" name="BMC Genomics">
        <title>Complete genome sequence of producer of the glycopeptide antibiotic Aculeximycin Kutzneria albida DSM 43870T, a representative of minor genus of Pseudonocardiaceae.</title>
        <authorList>
            <person name="Rebets Y."/>
            <person name="Tokovenko B."/>
            <person name="Lushchyk I."/>
            <person name="Ruckert C."/>
            <person name="Zaburannyi N."/>
            <person name="Bechthold A."/>
            <person name="Kalinowski J."/>
            <person name="Luzhetskyy A."/>
        </authorList>
    </citation>
    <scope>NUCLEOTIDE SEQUENCE [LARGE SCALE GENOMIC DNA]</scope>
    <source>
        <strain evidence="2">DSM 43870</strain>
    </source>
</reference>
<dbReference type="AlphaFoldDB" id="W5WL04"/>
<evidence type="ECO:0008006" key="4">
    <source>
        <dbReference type="Google" id="ProtNLM"/>
    </source>
</evidence>
<dbReference type="Proteomes" id="UP000019225">
    <property type="component" value="Chromosome"/>
</dbReference>
<dbReference type="STRING" id="1449976.KALB_7864"/>
<proteinExistence type="predicted"/>
<dbReference type="OrthoDB" id="3694513at2"/>
<dbReference type="RefSeq" id="WP_042223094.1">
    <property type="nucleotide sequence ID" value="NZ_CP007155.1"/>
</dbReference>